<evidence type="ECO:0000313" key="1">
    <source>
        <dbReference type="EMBL" id="WEU69924.1"/>
    </source>
</evidence>
<name>A0AAF0D6U4_9CAUD</name>
<protein>
    <submittedName>
        <fullName evidence="1">Uncharacterized protein</fullName>
    </submittedName>
</protein>
<accession>A0AAF0D6U4</accession>
<reference evidence="1" key="1">
    <citation type="submission" date="2023-01" db="EMBL/GenBank/DDBJ databases">
        <title>New crAssphage isolates infecting Bacteroides cellulosilyticus.</title>
        <authorList>
            <person name="Papudeshi B."/>
            <person name="Vega A.A."/>
            <person name="Souza C."/>
            <person name="Giles S.K."/>
            <person name="Mallawaarachchi V."/>
            <person name="Roach M.J."/>
            <person name="An M."/>
            <person name="Jacobson N."/>
            <person name="McNair K."/>
            <person name="Mora M.F."/>
            <person name="Pastrana K."/>
            <person name="Leigh C."/>
            <person name="Cram C."/>
            <person name="Plewa W.S."/>
            <person name="Grigson S.R."/>
            <person name="Bouras G.S."/>
            <person name="Decewicz P."/>
            <person name="Luque A."/>
            <person name="Droit L."/>
            <person name="Handley S."/>
            <person name="Segall A.M."/>
            <person name="Dinsdale E.A."/>
            <person name="Edwards R.A."/>
        </authorList>
    </citation>
    <scope>NUCLEOTIDE SEQUENCE</scope>
    <source>
        <strain evidence="1">Bc11</strain>
    </source>
</reference>
<dbReference type="EMBL" id="OQ198719">
    <property type="protein sequence ID" value="WEU69924.1"/>
    <property type="molecule type" value="Genomic_DNA"/>
</dbReference>
<dbReference type="RefSeq" id="YP_011108686.1">
    <property type="nucleotide sequence ID" value="NC_091965.1"/>
</dbReference>
<dbReference type="Proteomes" id="UP001269161">
    <property type="component" value="Segment"/>
</dbReference>
<evidence type="ECO:0000313" key="2">
    <source>
        <dbReference type="Proteomes" id="UP001269161"/>
    </source>
</evidence>
<organism evidence="1 2">
    <name type="scientific">Caudoviricetes sp. 'Rudgehvirus jaberico'</name>
    <dbReference type="NCBI Taxonomy" id="3028515"/>
    <lineage>
        <taxon>Viruses</taxon>
        <taxon>Duplodnaviria</taxon>
        <taxon>Heunggongvirae</taxon>
        <taxon>Uroviricota</taxon>
        <taxon>Caudoviricetes</taxon>
        <taxon>Crassvirales</taxon>
        <taxon>Intestiviridae</taxon>
        <taxon>Crudevirinae</taxon>
    </lineage>
</organism>
<proteinExistence type="predicted"/>
<keyword evidence="2" id="KW-1185">Reference proteome</keyword>
<sequence length="168" mass="20284">MQEGNFERYRAKNHPELIVTREDIIATIRKDVTDGDIINDIIDNVELQIRQRAQALRRVAIPYIGSITPNEAKLDYTEHREVFAEKRRLLTTEQYTKFKRDFVRSRYRIRKGMRSKRIVTDKSIRLNSKRAERMFRSSKMSDRDIRTYFYFLAYLQPVNMEDYEYQSS</sequence>